<feature type="compositionally biased region" description="Basic and acidic residues" evidence="1">
    <location>
        <begin position="1081"/>
        <end position="1096"/>
    </location>
</feature>
<feature type="compositionally biased region" description="Low complexity" evidence="1">
    <location>
        <begin position="334"/>
        <end position="346"/>
    </location>
</feature>
<feature type="compositionally biased region" description="Basic and acidic residues" evidence="1">
    <location>
        <begin position="974"/>
        <end position="988"/>
    </location>
</feature>
<reference evidence="3" key="1">
    <citation type="submission" date="2016-10" db="EMBL/GenBank/DDBJ databases">
        <authorList>
            <person name="Varghese N."/>
            <person name="Submissions S."/>
        </authorList>
    </citation>
    <scope>NUCLEOTIDE SEQUENCE [LARGE SCALE GENOMIC DNA]</scope>
    <source>
        <strain evidence="3">CGMCC 4.6609</strain>
    </source>
</reference>
<feature type="compositionally biased region" description="Basic and acidic residues" evidence="1">
    <location>
        <begin position="692"/>
        <end position="715"/>
    </location>
</feature>
<feature type="compositionally biased region" description="Low complexity" evidence="1">
    <location>
        <begin position="409"/>
        <end position="422"/>
    </location>
</feature>
<feature type="compositionally biased region" description="Low complexity" evidence="1">
    <location>
        <begin position="297"/>
        <end position="318"/>
    </location>
</feature>
<dbReference type="RefSeq" id="WP_176960159.1">
    <property type="nucleotide sequence ID" value="NZ_FNIX01000027.1"/>
</dbReference>
<feature type="compositionally biased region" description="Pro residues" evidence="1">
    <location>
        <begin position="319"/>
        <end position="333"/>
    </location>
</feature>
<feature type="compositionally biased region" description="Basic and acidic residues" evidence="1">
    <location>
        <begin position="729"/>
        <end position="744"/>
    </location>
</feature>
<dbReference type="SUPFAM" id="SSF140453">
    <property type="entry name" value="EsxAB dimer-like"/>
    <property type="match status" value="1"/>
</dbReference>
<feature type="compositionally biased region" description="Pro residues" evidence="1">
    <location>
        <begin position="347"/>
        <end position="360"/>
    </location>
</feature>
<feature type="compositionally biased region" description="Basic and acidic residues" evidence="1">
    <location>
        <begin position="828"/>
        <end position="844"/>
    </location>
</feature>
<organism evidence="2 3">
    <name type="scientific">Lentzea jiangxiensis</name>
    <dbReference type="NCBI Taxonomy" id="641025"/>
    <lineage>
        <taxon>Bacteria</taxon>
        <taxon>Bacillati</taxon>
        <taxon>Actinomycetota</taxon>
        <taxon>Actinomycetes</taxon>
        <taxon>Pseudonocardiales</taxon>
        <taxon>Pseudonocardiaceae</taxon>
        <taxon>Lentzea</taxon>
    </lineage>
</organism>
<feature type="compositionally biased region" description="Basic and acidic residues" evidence="1">
    <location>
        <begin position="764"/>
        <end position="819"/>
    </location>
</feature>
<evidence type="ECO:0000313" key="3">
    <source>
        <dbReference type="Proteomes" id="UP000199691"/>
    </source>
</evidence>
<evidence type="ECO:0000313" key="2">
    <source>
        <dbReference type="EMBL" id="SDP96343.1"/>
    </source>
</evidence>
<dbReference type="Gene3D" id="1.20.1260.20">
    <property type="entry name" value="PPE superfamily"/>
    <property type="match status" value="1"/>
</dbReference>
<proteinExistence type="predicted"/>
<dbReference type="InterPro" id="IPR038332">
    <property type="entry name" value="PPE_sf"/>
</dbReference>
<dbReference type="STRING" id="641025.SAMN05421507_12743"/>
<feature type="compositionally biased region" description="Basic and acidic residues" evidence="1">
    <location>
        <begin position="1028"/>
        <end position="1047"/>
    </location>
</feature>
<feature type="compositionally biased region" description="Pro residues" evidence="1">
    <location>
        <begin position="369"/>
        <end position="388"/>
    </location>
</feature>
<evidence type="ECO:0000256" key="1">
    <source>
        <dbReference type="SAM" id="MobiDB-lite"/>
    </source>
</evidence>
<feature type="compositionally biased region" description="Basic and acidic residues" evidence="1">
    <location>
        <begin position="853"/>
        <end position="871"/>
    </location>
</feature>
<feature type="compositionally biased region" description="Basic and acidic residues" evidence="1">
    <location>
        <begin position="997"/>
        <end position="1010"/>
    </location>
</feature>
<sequence length="1399" mass="143839">MSNPLVVQPDAAPSGFVNAGTGDNGWMTGISIAESAMDTYNGIKDGNWVEGGLGMVGLVADAASMAIDPFGTLLSSAASFLMEHMQPLKEALDWLAGDPPVIESYSATWNKVSEELGKIAQDYQQAVQQGTAQWEGAAGDAYRAAAGAQGDALAGAASTAGSVGTVVGVMGMVVAFVREMVRDLIADLVGKLIAWVLEAVFTLGFGTPVIVAQAVTAISKWATRIGELIQKLIKTIKKVSPLLGKIVEVFTKIMKVVGKLVGKVTGLDVISTSSIKPGGLFHRTDAPDISPSGGRGTPSSPDSSPSSPDSSPSSSSPSSPSPSPSSPDGPSPTSPSAGSPSASPPSSSSPPSAPSGPSPSPSSNGPSPSSSPGPDGPGSPSAPSPGSPSSPSAGSPSSGGPSGGPPAGGPSAPSANGPGSTPDAPAVPRNTGQTSQAGVATPEAPTQHAPSAPRDGGPSTGSPSTAQQGPMGGPSGAPGGGAPGGQPAGGGARPGAGGGWTGTPGSRGDLGSGLPSQRTPDVSPSSARPSAPSQPGFGPSGSPNAPSAPHGGPSGPNPPHSPSGPSAPNAPHGGPGAPHSPSAPHGGPSAPHAPSGSHTPHGPGGGAPHSPDGPHGPGTTSPAGRTDAPTRPQSTTSPTHADGPSAPHTSPNAPNAPGSPHVPQQPGFTPSPGGPGAPHAPGGHGPGGRPDAPGHRPDGPGSRPDGRPDASRPRTDAPGGHPGGPSRPDAVHHRPDADGARPRGADSPTTHPGQRPDAPGQPHHRPDGSRPDTARPDSTRPDSTRPDSSRPDSSRPDAPGTHRDPDGPGRHDADGRTDGDTPDNPNTHADERPSPEQAHERHAEQTPAGVSHHGGDPDMGDLPHRVPDDPRFFTADVHVTPDGRARVGGHHYTPAEYADMLRRSGYDGSRPVRLIGCDAGSNDFAQQLARNLDAPVVAPNRPAWTDSSGRVFASDAEIGPDGTRSPRIPPNGEWETHHPDGSRTRAGEDGYAPGSDRNTDGDGARDRGDSDGPENSDAENSGAPENQDTPRRPDPEHTPLPKDRVIEPDDPTYNDRFVEYDRPTHQPADPGNPDAPPRPLNRNEEIYAPHRDRETVPDGNTQPDRLQPVEAPDPVPAPLRDHQPLQPWTEYPVRNENGTRTTFITDGDGNVKWVEATPGRQDMSIDGKGKWSGFNPDLSHPLLPDAQYQVPNTHNPDKVLSFHTNEHGQTDAMTGEVEAKGQNATYRDDDPGKGSQQRAYQEGEAAYPSNPPDRELTPQELENSRVKWAGGHLLANELGGLGEYINMHPQMAASNSGNIRDGWVHAASWREKESYLVEFASKDHQDVQNYQVRATRGADGVPDEVTMRWQEVTYEVDANGKPKLDADGNKIVENVVTKERVFPNRPEVNYGPTNRYAKR</sequence>
<dbReference type="InterPro" id="IPR036689">
    <property type="entry name" value="ESAT-6-like_sf"/>
</dbReference>
<feature type="compositionally biased region" description="Low complexity" evidence="1">
    <location>
        <begin position="563"/>
        <end position="601"/>
    </location>
</feature>
<feature type="compositionally biased region" description="Gly residues" evidence="1">
    <location>
        <begin position="470"/>
        <end position="502"/>
    </location>
</feature>
<dbReference type="Proteomes" id="UP000199691">
    <property type="component" value="Unassembled WGS sequence"/>
</dbReference>
<protein>
    <recommendedName>
        <fullName evidence="4">DNA/RNA non-specific endonuclease</fullName>
    </recommendedName>
</protein>
<feature type="region of interest" description="Disordered" evidence="1">
    <location>
        <begin position="275"/>
        <end position="876"/>
    </location>
</feature>
<gene>
    <name evidence="2" type="ORF">SAMN05421507_12743</name>
</gene>
<accession>A0A1H0X053</accession>
<keyword evidence="3" id="KW-1185">Reference proteome</keyword>
<evidence type="ECO:0008006" key="4">
    <source>
        <dbReference type="Google" id="ProtNLM"/>
    </source>
</evidence>
<feature type="region of interest" description="Disordered" evidence="1">
    <location>
        <begin position="1223"/>
        <end position="1257"/>
    </location>
</feature>
<feature type="compositionally biased region" description="Low complexity" evidence="1">
    <location>
        <begin position="520"/>
        <end position="551"/>
    </location>
</feature>
<feature type="region of interest" description="Disordered" evidence="1">
    <location>
        <begin position="939"/>
        <end position="1188"/>
    </location>
</feature>
<dbReference type="EMBL" id="FNIX01000027">
    <property type="protein sequence ID" value="SDP96343.1"/>
    <property type="molecule type" value="Genomic_DNA"/>
</dbReference>
<feature type="compositionally biased region" description="Low complexity" evidence="1">
    <location>
        <begin position="389"/>
        <end position="399"/>
    </location>
</feature>
<name>A0A1H0X053_9PSEU</name>